<feature type="region of interest" description="Disordered" evidence="1">
    <location>
        <begin position="37"/>
        <end position="210"/>
    </location>
</feature>
<feature type="compositionally biased region" description="Polar residues" evidence="1">
    <location>
        <begin position="155"/>
        <end position="174"/>
    </location>
</feature>
<comment type="caution">
    <text evidence="2">The sequence shown here is derived from an EMBL/GenBank/DDBJ whole genome shotgun (WGS) entry which is preliminary data.</text>
</comment>
<dbReference type="AlphaFoldDB" id="A0AAD4I9S5"/>
<feature type="compositionally biased region" description="Low complexity" evidence="1">
    <location>
        <begin position="375"/>
        <end position="384"/>
    </location>
</feature>
<evidence type="ECO:0000313" key="2">
    <source>
        <dbReference type="EMBL" id="KAG9190571.1"/>
    </source>
</evidence>
<feature type="compositionally biased region" description="Basic and acidic residues" evidence="1">
    <location>
        <begin position="134"/>
        <end position="153"/>
    </location>
</feature>
<feature type="compositionally biased region" description="Basic and acidic residues" evidence="1">
    <location>
        <begin position="228"/>
        <end position="237"/>
    </location>
</feature>
<name>A0AAD4I9S5_9PLEO</name>
<evidence type="ECO:0000256" key="1">
    <source>
        <dbReference type="SAM" id="MobiDB-lite"/>
    </source>
</evidence>
<organism evidence="2 3">
    <name type="scientific">Alternaria panax</name>
    <dbReference type="NCBI Taxonomy" id="48097"/>
    <lineage>
        <taxon>Eukaryota</taxon>
        <taxon>Fungi</taxon>
        <taxon>Dikarya</taxon>
        <taxon>Ascomycota</taxon>
        <taxon>Pezizomycotina</taxon>
        <taxon>Dothideomycetes</taxon>
        <taxon>Pleosporomycetidae</taxon>
        <taxon>Pleosporales</taxon>
        <taxon>Pleosporineae</taxon>
        <taxon>Pleosporaceae</taxon>
        <taxon>Alternaria</taxon>
        <taxon>Alternaria sect. Panax</taxon>
    </lineage>
</organism>
<reference evidence="2" key="1">
    <citation type="submission" date="2021-07" db="EMBL/GenBank/DDBJ databases">
        <title>Genome Resource of American Ginseng Black Spot Pathogen Alternaria panax.</title>
        <authorList>
            <person name="Qiu C."/>
            <person name="Wang W."/>
            <person name="Liu Z."/>
        </authorList>
    </citation>
    <scope>NUCLEOTIDE SEQUENCE</scope>
    <source>
        <strain evidence="2">BNCC115425</strain>
    </source>
</reference>
<evidence type="ECO:0000313" key="3">
    <source>
        <dbReference type="Proteomes" id="UP001199106"/>
    </source>
</evidence>
<dbReference type="Proteomes" id="UP001199106">
    <property type="component" value="Unassembled WGS sequence"/>
</dbReference>
<gene>
    <name evidence="2" type="ORF">G6011_08659</name>
</gene>
<feature type="compositionally biased region" description="Polar residues" evidence="1">
    <location>
        <begin position="39"/>
        <end position="52"/>
    </location>
</feature>
<feature type="compositionally biased region" description="Pro residues" evidence="1">
    <location>
        <begin position="403"/>
        <end position="412"/>
    </location>
</feature>
<protein>
    <submittedName>
        <fullName evidence="2">Uncharacterized protein</fullName>
    </submittedName>
</protein>
<proteinExistence type="predicted"/>
<feature type="compositionally biased region" description="Acidic residues" evidence="1">
    <location>
        <begin position="479"/>
        <end position="498"/>
    </location>
</feature>
<feature type="compositionally biased region" description="Polar residues" evidence="1">
    <location>
        <begin position="337"/>
        <end position="346"/>
    </location>
</feature>
<feature type="compositionally biased region" description="Basic and acidic residues" evidence="1">
    <location>
        <begin position="249"/>
        <end position="285"/>
    </location>
</feature>
<feature type="compositionally biased region" description="Basic and acidic residues" evidence="1">
    <location>
        <begin position="499"/>
        <end position="521"/>
    </location>
</feature>
<dbReference type="EMBL" id="JAANER010000004">
    <property type="protein sequence ID" value="KAG9190571.1"/>
    <property type="molecule type" value="Genomic_DNA"/>
</dbReference>
<sequence>MWDQPYNSNRSYEEQSHCYRAAPKYGSQVSRDYRDTHLSSDCISSPTESSSDYIAPRHGSYEHSPPKHRQHVDPVMDYDYTTQARRSRDRDGIPQPRPGYQPRPSRRPHRTRSQDSDYIAQDSQSDDDYIASPELKRDVRVDRASTYDDRYSDDSLGQGSPIRNPSSRNYSETPPSDYAPHHEKRNAQNIKAGWGNSVPHARSHDLTPRERENYREAKQFLEHYTKLHTHTADRSDTESYSTGESSPANRKDESHEQYPDAQRFQEDHRAPNRDNYRERHHEQRTRLRHANNLYHWPEGDDDDDDDYNQHNRLASRTRNLGRSFNRPGPSYPDADNQHTNTFSSPHPSRHVDRSSNRPGPVYADRRDDTHATAYSDIASRPSSSHSDRLSRVPTAVDSEDYSSPPPAVPSPPLLLGRQRRQSGSDYGAMPGAWGDGSRSRSRSTYATGRNARSRSPYASLSRRSIHTRNRRMVGSYMSDSDDDGVGEGDDYLPSDSDDDRISVGDGGRSDICAKDSWRSRDGGGYTSEGVESGVAGGGSYRGRW</sequence>
<keyword evidence="3" id="KW-1185">Reference proteome</keyword>
<feature type="region of interest" description="Disordered" evidence="1">
    <location>
        <begin position="228"/>
        <end position="544"/>
    </location>
</feature>
<feature type="compositionally biased region" description="Gly residues" evidence="1">
    <location>
        <begin position="534"/>
        <end position="544"/>
    </location>
</feature>
<feature type="compositionally biased region" description="Polar residues" evidence="1">
    <location>
        <begin position="238"/>
        <end position="248"/>
    </location>
</feature>
<feature type="compositionally biased region" description="Polar residues" evidence="1">
    <location>
        <begin position="310"/>
        <end position="322"/>
    </location>
</feature>
<accession>A0AAD4I9S5</accession>